<evidence type="ECO:0000313" key="1">
    <source>
        <dbReference type="EMBL" id="MBX70099.1"/>
    </source>
</evidence>
<dbReference type="EMBL" id="GGEC01089615">
    <property type="protein sequence ID" value="MBX70099.1"/>
    <property type="molecule type" value="Transcribed_RNA"/>
</dbReference>
<reference evidence="1" key="1">
    <citation type="submission" date="2018-02" db="EMBL/GenBank/DDBJ databases">
        <title>Rhizophora mucronata_Transcriptome.</title>
        <authorList>
            <person name="Meera S.P."/>
            <person name="Sreeshan A."/>
            <person name="Augustine A."/>
        </authorList>
    </citation>
    <scope>NUCLEOTIDE SEQUENCE</scope>
    <source>
        <tissue evidence="1">Leaf</tissue>
    </source>
</reference>
<name>A0A2P2QSW2_RHIMU</name>
<sequence length="44" mass="4942">MRKLASFSSILLLIVYCLRVMPAVSLAFSSNRLLGLYLLIIRSV</sequence>
<dbReference type="AlphaFoldDB" id="A0A2P2QSW2"/>
<protein>
    <submittedName>
        <fullName evidence="1">Uncharacterized protein</fullName>
    </submittedName>
</protein>
<organism evidence="1">
    <name type="scientific">Rhizophora mucronata</name>
    <name type="common">Asiatic mangrove</name>
    <dbReference type="NCBI Taxonomy" id="61149"/>
    <lineage>
        <taxon>Eukaryota</taxon>
        <taxon>Viridiplantae</taxon>
        <taxon>Streptophyta</taxon>
        <taxon>Embryophyta</taxon>
        <taxon>Tracheophyta</taxon>
        <taxon>Spermatophyta</taxon>
        <taxon>Magnoliopsida</taxon>
        <taxon>eudicotyledons</taxon>
        <taxon>Gunneridae</taxon>
        <taxon>Pentapetalae</taxon>
        <taxon>rosids</taxon>
        <taxon>fabids</taxon>
        <taxon>Malpighiales</taxon>
        <taxon>Rhizophoraceae</taxon>
        <taxon>Rhizophora</taxon>
    </lineage>
</organism>
<accession>A0A2P2QSW2</accession>
<proteinExistence type="predicted"/>